<reference evidence="1 2" key="1">
    <citation type="submission" date="2014-01" db="EMBL/GenBank/DDBJ databases">
        <title>Actinotalea ferrariae CF5-4.</title>
        <authorList>
            <person name="Chen F."/>
            <person name="Li Y."/>
            <person name="Wang G."/>
        </authorList>
    </citation>
    <scope>NUCLEOTIDE SEQUENCE [LARGE SCALE GENOMIC DNA]</scope>
    <source>
        <strain evidence="1 2">CF5-4</strain>
    </source>
</reference>
<dbReference type="Proteomes" id="UP000019753">
    <property type="component" value="Unassembled WGS sequence"/>
</dbReference>
<protein>
    <submittedName>
        <fullName evidence="1">Uncharacterized protein</fullName>
    </submittedName>
</protein>
<proteinExistence type="predicted"/>
<organism evidence="1 2">
    <name type="scientific">Actinotalea ferrariae CF5-4</name>
    <dbReference type="NCBI Taxonomy" id="948458"/>
    <lineage>
        <taxon>Bacteria</taxon>
        <taxon>Bacillati</taxon>
        <taxon>Actinomycetota</taxon>
        <taxon>Actinomycetes</taxon>
        <taxon>Micrococcales</taxon>
        <taxon>Cellulomonadaceae</taxon>
        <taxon>Actinotalea</taxon>
    </lineage>
</organism>
<dbReference type="OrthoDB" id="9944124at2"/>
<sequence>MYGWILFDPGAPSVPGDIAALTTDLKSLMAVAAGTETPDGGLHRTDLLGALAPAARAHGLGVPERDTFAASEIDLARGSSGAAVSVQTGRARSNNAALLSVLAAAAMQDIRWLVIVAPARYKGTLTARPVVDDITRLSRSRGVRLDLSGVLVLAF</sequence>
<dbReference type="RefSeq" id="WP_034226080.1">
    <property type="nucleotide sequence ID" value="NZ_AXCW01000097.1"/>
</dbReference>
<evidence type="ECO:0000313" key="1">
    <source>
        <dbReference type="EMBL" id="EYR63396.1"/>
    </source>
</evidence>
<comment type="caution">
    <text evidence="1">The sequence shown here is derived from an EMBL/GenBank/DDBJ whole genome shotgun (WGS) entry which is preliminary data.</text>
</comment>
<gene>
    <name evidence="1" type="ORF">N866_01035</name>
</gene>
<dbReference type="AlphaFoldDB" id="A0A021VQI3"/>
<keyword evidence="2" id="KW-1185">Reference proteome</keyword>
<name>A0A021VQI3_9CELL</name>
<dbReference type="EMBL" id="AXCW01000097">
    <property type="protein sequence ID" value="EYR63396.1"/>
    <property type="molecule type" value="Genomic_DNA"/>
</dbReference>
<accession>A0A021VQI3</accession>
<evidence type="ECO:0000313" key="2">
    <source>
        <dbReference type="Proteomes" id="UP000019753"/>
    </source>
</evidence>